<dbReference type="GO" id="GO:0009228">
    <property type="term" value="P:thiamine biosynthetic process"/>
    <property type="evidence" value="ECO:0007669"/>
    <property type="project" value="UniProtKB-KW"/>
</dbReference>
<proteinExistence type="predicted"/>
<dbReference type="GO" id="GO:0004789">
    <property type="term" value="F:thiamine-phosphate diphosphorylase activity"/>
    <property type="evidence" value="ECO:0007669"/>
    <property type="project" value="TreeGrafter"/>
</dbReference>
<evidence type="ECO:0000259" key="3">
    <source>
        <dbReference type="Pfam" id="PF02581"/>
    </source>
</evidence>
<dbReference type="Gene3D" id="3.20.20.70">
    <property type="entry name" value="Aldolase class I"/>
    <property type="match status" value="1"/>
</dbReference>
<sequence>MIVITNPFFIEDEIEMLNSLLEEGLSLLHIRKPNFSELEMAQFINQIKLEFRNKLVLHNHHHLAEDFGIDRFHFSEKERKQNSAFPARFSKPCRSKSTSTHSIEDFNSLENDFDYAFLSPVFKSISKENYHPKIDLFEALKLRKNHKTKVIALGGIDSQNIHKTLKNGFDDIALLGSIWNHENPVKQFKLCQKIVLSYSQSQV</sequence>
<dbReference type="AlphaFoldDB" id="A0A444VV53"/>
<dbReference type="SUPFAM" id="SSF51391">
    <property type="entry name" value="Thiamin phosphate synthase"/>
    <property type="match status" value="1"/>
</dbReference>
<protein>
    <submittedName>
        <fullName evidence="4">Thiamine monophosphate synthase</fullName>
    </submittedName>
</protein>
<evidence type="ECO:0000256" key="2">
    <source>
        <dbReference type="ARBA" id="ARBA00022977"/>
    </source>
</evidence>
<organism evidence="4 5">
    <name type="scientific">Flavobacterium anhuiense</name>
    <dbReference type="NCBI Taxonomy" id="459526"/>
    <lineage>
        <taxon>Bacteria</taxon>
        <taxon>Pseudomonadati</taxon>
        <taxon>Bacteroidota</taxon>
        <taxon>Flavobacteriia</taxon>
        <taxon>Flavobacteriales</taxon>
        <taxon>Flavobacteriaceae</taxon>
        <taxon>Flavobacterium</taxon>
    </lineage>
</organism>
<dbReference type="Pfam" id="PF02581">
    <property type="entry name" value="TMP-TENI"/>
    <property type="match status" value="1"/>
</dbReference>
<dbReference type="OrthoDB" id="194683at2"/>
<reference evidence="4 5" key="1">
    <citation type="submission" date="2014-12" db="EMBL/GenBank/DDBJ databases">
        <title>Genome sequence of Flavobacterium anhuiense RCM74.</title>
        <authorList>
            <person name="Kim J.F."/>
            <person name="Song J.Y."/>
            <person name="Kwak M.-J."/>
            <person name="Lee S.-W."/>
        </authorList>
    </citation>
    <scope>NUCLEOTIDE SEQUENCE [LARGE SCALE GENOMIC DNA]</scope>
    <source>
        <strain evidence="4 5">RCM74</strain>
    </source>
</reference>
<dbReference type="EMBL" id="JUIV01000018">
    <property type="protein sequence ID" value="RYJ37206.1"/>
    <property type="molecule type" value="Genomic_DNA"/>
</dbReference>
<dbReference type="GO" id="GO:0005737">
    <property type="term" value="C:cytoplasm"/>
    <property type="evidence" value="ECO:0007669"/>
    <property type="project" value="TreeGrafter"/>
</dbReference>
<evidence type="ECO:0000313" key="4">
    <source>
        <dbReference type="EMBL" id="RYJ37206.1"/>
    </source>
</evidence>
<dbReference type="PANTHER" id="PTHR20857">
    <property type="entry name" value="THIAMINE-PHOSPHATE PYROPHOSPHORYLASE"/>
    <property type="match status" value="1"/>
</dbReference>
<comment type="pathway">
    <text evidence="1">Cofactor biosynthesis; thiamine diphosphate biosynthesis.</text>
</comment>
<dbReference type="InterPro" id="IPR022998">
    <property type="entry name" value="ThiamineP_synth_TenI"/>
</dbReference>
<accession>A0A444VV53</accession>
<evidence type="ECO:0000313" key="5">
    <source>
        <dbReference type="Proteomes" id="UP000290433"/>
    </source>
</evidence>
<dbReference type="RefSeq" id="WP_129748522.1">
    <property type="nucleotide sequence ID" value="NZ_JUIV01000018.1"/>
</dbReference>
<comment type="caution">
    <text evidence="4">The sequence shown here is derived from an EMBL/GenBank/DDBJ whole genome shotgun (WGS) entry which is preliminary data.</text>
</comment>
<dbReference type="InterPro" id="IPR013785">
    <property type="entry name" value="Aldolase_TIM"/>
</dbReference>
<dbReference type="InterPro" id="IPR036206">
    <property type="entry name" value="ThiamineP_synth_sf"/>
</dbReference>
<feature type="domain" description="Thiamine phosphate synthase/TenI" evidence="3">
    <location>
        <begin position="3"/>
        <end position="178"/>
    </location>
</feature>
<keyword evidence="2" id="KW-0784">Thiamine biosynthesis</keyword>
<dbReference type="Proteomes" id="UP000290433">
    <property type="component" value="Unassembled WGS sequence"/>
</dbReference>
<dbReference type="PANTHER" id="PTHR20857:SF15">
    <property type="entry name" value="THIAMINE-PHOSPHATE SYNTHASE"/>
    <property type="match status" value="1"/>
</dbReference>
<evidence type="ECO:0000256" key="1">
    <source>
        <dbReference type="ARBA" id="ARBA00004948"/>
    </source>
</evidence>
<gene>
    <name evidence="4" type="ORF">NU08_3772</name>
</gene>
<dbReference type="CDD" id="cd00564">
    <property type="entry name" value="TMP_TenI"/>
    <property type="match status" value="1"/>
</dbReference>
<name>A0A444VV53_9FLAO</name>